<dbReference type="PANTHER" id="PTHR34179:SF1">
    <property type="entry name" value="TUMOR PROTEIN P53-INDUCIBLE PROTEIN 13"/>
    <property type="match status" value="1"/>
</dbReference>
<accession>A0A1I7YRI2</accession>
<dbReference type="Proteomes" id="UP000095287">
    <property type="component" value="Unplaced"/>
</dbReference>
<proteinExistence type="predicted"/>
<protein>
    <submittedName>
        <fullName evidence="2">DUF3105 domain-containing protein</fullName>
    </submittedName>
</protein>
<keyword evidence="1" id="KW-1185">Reference proteome</keyword>
<dbReference type="Pfam" id="PF11303">
    <property type="entry name" value="DUF3105"/>
    <property type="match status" value="1"/>
</dbReference>
<dbReference type="PANTHER" id="PTHR34179">
    <property type="entry name" value="TUMOR PROTEIN P53-INDUCIBLE PROTEIN 13"/>
    <property type="match status" value="1"/>
</dbReference>
<evidence type="ECO:0000313" key="1">
    <source>
        <dbReference type="Proteomes" id="UP000095287"/>
    </source>
</evidence>
<dbReference type="InterPro" id="IPR021454">
    <property type="entry name" value="DUF3105"/>
</dbReference>
<name>A0A1I7YRI2_9BILA</name>
<reference evidence="2" key="1">
    <citation type="submission" date="2016-11" db="UniProtKB">
        <authorList>
            <consortium name="WormBaseParasite"/>
        </authorList>
    </citation>
    <scope>IDENTIFICATION</scope>
</reference>
<evidence type="ECO:0000313" key="2">
    <source>
        <dbReference type="WBParaSite" id="L893_g18749.t1"/>
    </source>
</evidence>
<organism evidence="1 2">
    <name type="scientific">Steinernema glaseri</name>
    <dbReference type="NCBI Taxonomy" id="37863"/>
    <lineage>
        <taxon>Eukaryota</taxon>
        <taxon>Metazoa</taxon>
        <taxon>Ecdysozoa</taxon>
        <taxon>Nematoda</taxon>
        <taxon>Chromadorea</taxon>
        <taxon>Rhabditida</taxon>
        <taxon>Tylenchina</taxon>
        <taxon>Panagrolaimomorpha</taxon>
        <taxon>Strongyloidoidea</taxon>
        <taxon>Steinernematidae</taxon>
        <taxon>Steinernema</taxon>
    </lineage>
</organism>
<dbReference type="AlphaFoldDB" id="A0A1I7YRI2"/>
<dbReference type="GO" id="GO:0005737">
    <property type="term" value="C:cytoplasm"/>
    <property type="evidence" value="ECO:0007669"/>
    <property type="project" value="TreeGrafter"/>
</dbReference>
<dbReference type="WBParaSite" id="L893_g18749.t1">
    <property type="protein sequence ID" value="L893_g18749.t1"/>
    <property type="gene ID" value="L893_g18749"/>
</dbReference>
<sequence>MNEQIFYADVPPLRGDHRPNWPMYGEYLYVPPQRWLHNLEHGSIILLYHPCVDESQLRQLRRLVTGCVYRHIVTPYNKLSFEYPLHLVAWGAKLMMNTVDQEAVVSFIRKHTHVAPEDISRQGIYNYFLIRPAKPVGNSTIEDLHPCPNHV</sequence>